<feature type="domain" description="DUF8101" evidence="1">
    <location>
        <begin position="1"/>
        <end position="91"/>
    </location>
</feature>
<sequence length="93" mass="9974">MPDDLPSDVHAVLSQLLEETETAIQAGEFETARRTIETATRVSQNKLPESDRRAQLLHGCGAVTDAIAPADGVDADVAVEYVRAMAQRLPESG</sequence>
<dbReference type="InterPro" id="IPR058414">
    <property type="entry name" value="DUF8101"/>
</dbReference>
<gene>
    <name evidence="2" type="ORF">EGD98_06790</name>
</gene>
<dbReference type="Pfam" id="PF26403">
    <property type="entry name" value="DUF8101"/>
    <property type="match status" value="1"/>
</dbReference>
<protein>
    <recommendedName>
        <fullName evidence="1">DUF8101 domain-containing protein</fullName>
    </recommendedName>
</protein>
<reference evidence="2" key="1">
    <citation type="submission" date="2021-06" db="EMBL/GenBank/DDBJ databases">
        <title>Halomicroarcula sp. F24A a new haloarchaeum isolated from saline soil.</title>
        <authorList>
            <person name="Duran-Viseras A."/>
            <person name="Sanchez-Porro C."/>
            <person name="Ventosa A."/>
        </authorList>
    </citation>
    <scope>NUCLEOTIDE SEQUENCE</scope>
    <source>
        <strain evidence="2">F24A</strain>
    </source>
</reference>
<dbReference type="RefSeq" id="WP_220587586.1">
    <property type="nucleotide sequence ID" value="NZ_RKLQ01000001.1"/>
</dbReference>
<dbReference type="AlphaFoldDB" id="A0A8J7YH71"/>
<keyword evidence="3" id="KW-1185">Reference proteome</keyword>
<name>A0A8J7YH71_9EURY</name>
<organism evidence="2 3">
    <name type="scientific">Haloarcula salinisoli</name>
    <dbReference type="NCBI Taxonomy" id="2487746"/>
    <lineage>
        <taxon>Archaea</taxon>
        <taxon>Methanobacteriati</taxon>
        <taxon>Methanobacteriota</taxon>
        <taxon>Stenosarchaea group</taxon>
        <taxon>Halobacteria</taxon>
        <taxon>Halobacteriales</taxon>
        <taxon>Haloarculaceae</taxon>
        <taxon>Haloarcula</taxon>
    </lineage>
</organism>
<evidence type="ECO:0000313" key="3">
    <source>
        <dbReference type="Proteomes" id="UP000783863"/>
    </source>
</evidence>
<proteinExistence type="predicted"/>
<dbReference type="EMBL" id="RKLQ01000001">
    <property type="protein sequence ID" value="MBX0303378.1"/>
    <property type="molecule type" value="Genomic_DNA"/>
</dbReference>
<evidence type="ECO:0000259" key="1">
    <source>
        <dbReference type="Pfam" id="PF26403"/>
    </source>
</evidence>
<accession>A0A8J7YH71</accession>
<evidence type="ECO:0000313" key="2">
    <source>
        <dbReference type="EMBL" id="MBX0303378.1"/>
    </source>
</evidence>
<dbReference type="Proteomes" id="UP000783863">
    <property type="component" value="Unassembled WGS sequence"/>
</dbReference>
<comment type="caution">
    <text evidence="2">The sequence shown here is derived from an EMBL/GenBank/DDBJ whole genome shotgun (WGS) entry which is preliminary data.</text>
</comment>